<gene>
    <name evidence="1" type="ORF">DKX38_028076</name>
</gene>
<keyword evidence="2" id="KW-1185">Reference proteome</keyword>
<reference evidence="2" key="1">
    <citation type="journal article" date="2019" name="Gigascience">
        <title>De novo genome assembly of the endangered Acer yangbiense, a plant species with extremely small populations endemic to Yunnan Province, China.</title>
        <authorList>
            <person name="Yang J."/>
            <person name="Wariss H.M."/>
            <person name="Tao L."/>
            <person name="Zhang R."/>
            <person name="Yun Q."/>
            <person name="Hollingsworth P."/>
            <person name="Dao Z."/>
            <person name="Luo G."/>
            <person name="Guo H."/>
            <person name="Ma Y."/>
            <person name="Sun W."/>
        </authorList>
    </citation>
    <scope>NUCLEOTIDE SEQUENCE [LARGE SCALE GENOMIC DNA]</scope>
    <source>
        <strain evidence="2">cv. br00</strain>
    </source>
</reference>
<dbReference type="Proteomes" id="UP000326939">
    <property type="component" value="Chromosome 18"/>
</dbReference>
<sequence length="333" mass="37277">MTNGQNCLSGFEINGNLTRNCSWKPYSSRGPFKSWRPPIFGVPLKSKCGKAFRVAGLRVKALQKDESDNRLVGGGGGVIEKELELKPSFGEYLKAMESVKTGREKNQVHKSNSYKLKDDLEGNDAPLLERDERSVKSRGFKDRVKVSKVMESVAAMIMDPVLFHSFILQHYLCERGKLNFKIFLHGAANVPSAEGECRGAEGIITVHIFYLLLVTSFTFVARECTSAEVQRDYSCSYISLPLGDVVRLRRCSVISMNENLTSPVQEGSKRGFHYTVYSYHPVQERIAEGVSLALPVLSFTHVVELSWKLQSLLMLSILLCRSFGSSSVYMQII</sequence>
<organism evidence="1 2">
    <name type="scientific">Salix brachista</name>
    <dbReference type="NCBI Taxonomy" id="2182728"/>
    <lineage>
        <taxon>Eukaryota</taxon>
        <taxon>Viridiplantae</taxon>
        <taxon>Streptophyta</taxon>
        <taxon>Embryophyta</taxon>
        <taxon>Tracheophyta</taxon>
        <taxon>Spermatophyta</taxon>
        <taxon>Magnoliopsida</taxon>
        <taxon>eudicotyledons</taxon>
        <taxon>Gunneridae</taxon>
        <taxon>Pentapetalae</taxon>
        <taxon>rosids</taxon>
        <taxon>fabids</taxon>
        <taxon>Malpighiales</taxon>
        <taxon>Salicaceae</taxon>
        <taxon>Saliceae</taxon>
        <taxon>Salix</taxon>
    </lineage>
</organism>
<comment type="caution">
    <text evidence="1">The sequence shown here is derived from an EMBL/GenBank/DDBJ whole genome shotgun (WGS) entry which is preliminary data.</text>
</comment>
<evidence type="ECO:0000313" key="1">
    <source>
        <dbReference type="EMBL" id="KAB5514170.1"/>
    </source>
</evidence>
<protein>
    <submittedName>
        <fullName evidence="1">Uncharacterized protein</fullName>
    </submittedName>
</protein>
<dbReference type="AlphaFoldDB" id="A0A5N5J8A4"/>
<evidence type="ECO:0000313" key="2">
    <source>
        <dbReference type="Proteomes" id="UP000326939"/>
    </source>
</evidence>
<accession>A0A5N5J8A4</accession>
<name>A0A5N5J8A4_9ROSI</name>
<dbReference type="EMBL" id="VDCV01000018">
    <property type="protein sequence ID" value="KAB5514170.1"/>
    <property type="molecule type" value="Genomic_DNA"/>
</dbReference>
<proteinExistence type="predicted"/>